<dbReference type="InterPro" id="IPR031322">
    <property type="entry name" value="Shikimate/glucono_kinase"/>
</dbReference>
<keyword evidence="4" id="KW-0067">ATP-binding</keyword>
<feature type="binding site" evidence="4">
    <location>
        <position position="564"/>
    </location>
    <ligand>
        <name>substrate</name>
    </ligand>
</feature>
<dbReference type="Gene3D" id="1.20.59.10">
    <property type="entry name" value="Chorismate mutase"/>
    <property type="match status" value="1"/>
</dbReference>
<dbReference type="InterPro" id="IPR013708">
    <property type="entry name" value="Shikimate_DH-bd_N"/>
</dbReference>
<dbReference type="Proteomes" id="UP000430564">
    <property type="component" value="Unassembled WGS sequence"/>
</dbReference>
<comment type="subcellular location">
    <subcellularLocation>
        <location evidence="4">Cytoplasm</location>
    </subcellularLocation>
</comment>
<dbReference type="SUPFAM" id="SSF52540">
    <property type="entry name" value="P-loop containing nucleoside triphosphate hydrolases"/>
    <property type="match status" value="1"/>
</dbReference>
<dbReference type="Gene3D" id="3.40.50.300">
    <property type="entry name" value="P-loop containing nucleotide triphosphate hydrolases"/>
    <property type="match status" value="1"/>
</dbReference>
<dbReference type="GO" id="GO:0009423">
    <property type="term" value="P:chorismate biosynthetic process"/>
    <property type="evidence" value="ECO:0007669"/>
    <property type="project" value="UniProtKB-UniRule"/>
</dbReference>
<dbReference type="CDD" id="cd01065">
    <property type="entry name" value="NAD_bind_Shikimate_DH"/>
    <property type="match status" value="1"/>
</dbReference>
<dbReference type="HAMAP" id="MF_00109">
    <property type="entry name" value="Shikimate_kinase"/>
    <property type="match status" value="1"/>
</dbReference>
<feature type="binding site" evidence="4">
    <location>
        <position position="452"/>
    </location>
    <ligand>
        <name>Mg(2+)</name>
        <dbReference type="ChEBI" id="CHEBI:18420"/>
    </ligand>
</feature>
<dbReference type="InterPro" id="IPR036291">
    <property type="entry name" value="NAD(P)-bd_dom_sf"/>
</dbReference>
<dbReference type="InterPro" id="IPR022893">
    <property type="entry name" value="Shikimate_DH_fam"/>
</dbReference>
<organism evidence="6 7">
    <name type="scientific">Sutterella seckii</name>
    <dbReference type="NCBI Taxonomy" id="1944635"/>
    <lineage>
        <taxon>Bacteria</taxon>
        <taxon>Pseudomonadati</taxon>
        <taxon>Pseudomonadota</taxon>
        <taxon>Betaproteobacteria</taxon>
        <taxon>Burkholderiales</taxon>
        <taxon>Sutterellaceae</taxon>
        <taxon>Sutterella</taxon>
    </lineage>
</organism>
<dbReference type="Pfam" id="PF01202">
    <property type="entry name" value="SKI"/>
    <property type="match status" value="1"/>
</dbReference>
<dbReference type="EMBL" id="WEHX01000054">
    <property type="protein sequence ID" value="KAB7657603.1"/>
    <property type="molecule type" value="Genomic_DNA"/>
</dbReference>
<keyword evidence="4" id="KW-0808">Transferase</keyword>
<evidence type="ECO:0000256" key="2">
    <source>
        <dbReference type="ARBA" id="ARBA00023002"/>
    </source>
</evidence>
<dbReference type="CDD" id="cd00464">
    <property type="entry name" value="SK"/>
    <property type="match status" value="1"/>
</dbReference>
<feature type="binding site" evidence="4">
    <location>
        <position position="494"/>
    </location>
    <ligand>
        <name>substrate</name>
    </ligand>
</feature>
<dbReference type="PANTHER" id="PTHR21089:SF1">
    <property type="entry name" value="BIFUNCTIONAL 3-DEHYDROQUINATE DEHYDRATASE_SHIKIMATE DEHYDROGENASE, CHLOROPLASTIC"/>
    <property type="match status" value="1"/>
</dbReference>
<dbReference type="Pfam" id="PF01817">
    <property type="entry name" value="CM_2"/>
    <property type="match status" value="1"/>
</dbReference>
<evidence type="ECO:0000256" key="1">
    <source>
        <dbReference type="ARBA" id="ARBA00004871"/>
    </source>
</evidence>
<dbReference type="GO" id="GO:0004764">
    <property type="term" value="F:shikimate 3-dehydrogenase (NADP+) activity"/>
    <property type="evidence" value="ECO:0007669"/>
    <property type="project" value="InterPro"/>
</dbReference>
<dbReference type="GO" id="GO:0008652">
    <property type="term" value="P:amino acid biosynthetic process"/>
    <property type="evidence" value="ECO:0007669"/>
    <property type="project" value="UniProtKB-KW"/>
</dbReference>
<evidence type="ECO:0000313" key="7">
    <source>
        <dbReference type="Proteomes" id="UP000430564"/>
    </source>
</evidence>
<gene>
    <name evidence="4" type="primary">aroK</name>
    <name evidence="6" type="ORF">GBM95_07990</name>
</gene>
<dbReference type="InterPro" id="IPR036263">
    <property type="entry name" value="Chorismate_II_sf"/>
</dbReference>
<dbReference type="GO" id="GO:0004765">
    <property type="term" value="F:shikimate kinase activity"/>
    <property type="evidence" value="ECO:0007669"/>
    <property type="project" value="UniProtKB-UniRule"/>
</dbReference>
<keyword evidence="4" id="KW-0547">Nucleotide-binding</keyword>
<dbReference type="GO" id="GO:0004106">
    <property type="term" value="F:chorismate mutase activity"/>
    <property type="evidence" value="ECO:0007669"/>
    <property type="project" value="InterPro"/>
</dbReference>
<comment type="function">
    <text evidence="4">Catalyzes the specific phosphorylation of the 3-hydroxyl group of shikimic acid using ATP as a cosubstrate.</text>
</comment>
<dbReference type="GO" id="GO:0005524">
    <property type="term" value="F:ATP binding"/>
    <property type="evidence" value="ECO:0007669"/>
    <property type="project" value="UniProtKB-UniRule"/>
</dbReference>
<dbReference type="GO" id="GO:0009073">
    <property type="term" value="P:aromatic amino acid family biosynthetic process"/>
    <property type="evidence" value="ECO:0007669"/>
    <property type="project" value="UniProtKB-KW"/>
</dbReference>
<dbReference type="Gene3D" id="3.40.50.720">
    <property type="entry name" value="NAD(P)-binding Rossmann-like Domain"/>
    <property type="match status" value="1"/>
</dbReference>
<dbReference type="PANTHER" id="PTHR21089">
    <property type="entry name" value="SHIKIMATE DEHYDROGENASE"/>
    <property type="match status" value="1"/>
</dbReference>
<keyword evidence="4" id="KW-0963">Cytoplasm</keyword>
<keyword evidence="3 4" id="KW-0057">Aromatic amino acid biosynthesis</keyword>
<reference evidence="6 7" key="1">
    <citation type="submission" date="2019-10" db="EMBL/GenBank/DDBJ databases">
        <title>Genome diversity of Sutterella seckii.</title>
        <authorList>
            <person name="Chaplin A.V."/>
            <person name="Sokolova S.R."/>
            <person name="Mosin K.A."/>
            <person name="Ivanova E.L."/>
            <person name="Kochetkova T.O."/>
            <person name="Goltsov A.Y."/>
            <person name="Trofimov D.Y."/>
            <person name="Efimov B.A."/>
        </authorList>
    </citation>
    <scope>NUCLEOTIDE SEQUENCE [LARGE SCALE GENOMIC DNA]</scope>
    <source>
        <strain evidence="6 7">ASD393</strain>
    </source>
</reference>
<dbReference type="SMART" id="SM00830">
    <property type="entry name" value="CM_2"/>
    <property type="match status" value="1"/>
</dbReference>
<keyword evidence="4" id="KW-0418">Kinase</keyword>
<dbReference type="SUPFAM" id="SSF53223">
    <property type="entry name" value="Aminoacid dehydrogenase-like, N-terminal domain"/>
    <property type="match status" value="1"/>
</dbReference>
<comment type="pathway">
    <text evidence="1">Metabolic intermediate biosynthesis; chorismate biosynthesis; chorismate from D-erythrose 4-phosphate and phosphoenolpyruvate: step 4/7.</text>
</comment>
<keyword evidence="4" id="KW-0460">Magnesium</keyword>
<dbReference type="InterPro" id="IPR027417">
    <property type="entry name" value="P-loop_NTPase"/>
</dbReference>
<evidence type="ECO:0000313" key="6">
    <source>
        <dbReference type="EMBL" id="KAB7657603.1"/>
    </source>
</evidence>
<dbReference type="OrthoDB" id="9776868at2"/>
<comment type="caution">
    <text evidence="6">The sequence shown here is derived from an EMBL/GenBank/DDBJ whole genome shotgun (WGS) entry which is preliminary data.</text>
</comment>
<dbReference type="PROSITE" id="PS51168">
    <property type="entry name" value="CHORISMATE_MUT_2"/>
    <property type="match status" value="1"/>
</dbReference>
<dbReference type="Gene3D" id="3.40.50.10860">
    <property type="entry name" value="Leucine Dehydrogenase, chain A, domain 1"/>
    <property type="match status" value="1"/>
</dbReference>
<dbReference type="GO" id="GO:0000287">
    <property type="term" value="F:magnesium ion binding"/>
    <property type="evidence" value="ECO:0007669"/>
    <property type="project" value="UniProtKB-UniRule"/>
</dbReference>
<dbReference type="SUPFAM" id="SSF48600">
    <property type="entry name" value="Chorismate mutase II"/>
    <property type="match status" value="1"/>
</dbReference>
<comment type="pathway">
    <text evidence="4">Metabolic intermediate biosynthesis; chorismate biosynthesis; chorismate from D-erythrose 4-phosphate and phosphoenolpyruvate: step 5/7.</text>
</comment>
<dbReference type="RefSeq" id="WP_152158610.1">
    <property type="nucleotide sequence ID" value="NZ_WEHX01000054.1"/>
</dbReference>
<keyword evidence="2" id="KW-0560">Oxidoreductase</keyword>
<keyword evidence="4" id="KW-0028">Amino-acid biosynthesis</keyword>
<comment type="subunit">
    <text evidence="4">Monomer.</text>
</comment>
<feature type="binding site" evidence="4">
    <location>
        <begin position="448"/>
        <end position="453"/>
    </location>
    <ligand>
        <name>ATP</name>
        <dbReference type="ChEBI" id="CHEBI:30616"/>
    </ligand>
</feature>
<comment type="similarity">
    <text evidence="4">Belongs to the shikimate kinase family.</text>
</comment>
<dbReference type="InterPro" id="IPR036979">
    <property type="entry name" value="CM_dom_sf"/>
</dbReference>
<dbReference type="PRINTS" id="PR01100">
    <property type="entry name" value="SHIKIMTKNASE"/>
</dbReference>
<feature type="binding site" evidence="4">
    <location>
        <position position="470"/>
    </location>
    <ligand>
        <name>substrate</name>
    </ligand>
</feature>
<name>A0A6I1EJ48_9BURK</name>
<protein>
    <recommendedName>
        <fullName evidence="4">Shikimate kinase</fullName>
        <shortName evidence="4">SK</shortName>
        <ecNumber evidence="4">2.7.1.71</ecNumber>
    </recommendedName>
</protein>
<comment type="cofactor">
    <cofactor evidence="4">
        <name>Mg(2+)</name>
        <dbReference type="ChEBI" id="CHEBI:18420"/>
    </cofactor>
    <text evidence="4">Binds 1 Mg(2+) ion per subunit.</text>
</comment>
<feature type="domain" description="Chorismate mutase" evidence="5">
    <location>
        <begin position="6"/>
        <end position="95"/>
    </location>
</feature>
<dbReference type="UniPathway" id="UPA00053">
    <property type="reaction ID" value="UER00088"/>
</dbReference>
<feature type="binding site" evidence="4">
    <location>
        <position position="516"/>
    </location>
    <ligand>
        <name>substrate</name>
    </ligand>
</feature>
<dbReference type="EC" id="2.7.1.71" evidence="4"/>
<dbReference type="GO" id="GO:0005829">
    <property type="term" value="C:cytosol"/>
    <property type="evidence" value="ECO:0007669"/>
    <property type="project" value="TreeGrafter"/>
</dbReference>
<dbReference type="InterPro" id="IPR046346">
    <property type="entry name" value="Aminoacid_DH-like_N_sf"/>
</dbReference>
<dbReference type="AlphaFoldDB" id="A0A6I1EJ48"/>
<evidence type="ECO:0000259" key="5">
    <source>
        <dbReference type="PROSITE" id="PS51168"/>
    </source>
</evidence>
<proteinExistence type="inferred from homology"/>
<dbReference type="GO" id="GO:0050661">
    <property type="term" value="F:NADP binding"/>
    <property type="evidence" value="ECO:0007669"/>
    <property type="project" value="TreeGrafter"/>
</dbReference>
<dbReference type="GO" id="GO:0019632">
    <property type="term" value="P:shikimate metabolic process"/>
    <property type="evidence" value="ECO:0007669"/>
    <property type="project" value="TreeGrafter"/>
</dbReference>
<dbReference type="SUPFAM" id="SSF51735">
    <property type="entry name" value="NAD(P)-binding Rossmann-fold domains"/>
    <property type="match status" value="1"/>
</dbReference>
<keyword evidence="4" id="KW-0479">Metal-binding</keyword>
<evidence type="ECO:0000256" key="4">
    <source>
        <dbReference type="HAMAP-Rule" id="MF_00109"/>
    </source>
</evidence>
<feature type="binding site" evidence="4">
    <location>
        <position position="549"/>
    </location>
    <ligand>
        <name>ATP</name>
        <dbReference type="ChEBI" id="CHEBI:30616"/>
    </ligand>
</feature>
<evidence type="ECO:0000256" key="3">
    <source>
        <dbReference type="ARBA" id="ARBA00023141"/>
    </source>
</evidence>
<sequence>MNQPQQKISAPLGDLRERIDDIDGKLSALIDERMTVADEVGARKRRLGLAVHALKREEALLARITSGRDPETSHVLHSVYEVLIAGSRRQQLSPILAEDDLPEKGNYEARLPVLPGESPRSVTAKALAALLAGGFVPEAVIPGGDAVSITFRSEGDKASQILIADLIGLGATVVRSEIRHKALRPGAGLLCGLLGRTLSHTLSPAIHKELAAYAYKCFEVEPDRLDKFFAAVPFDGLNVTIPYKEAVIPFLARLTDRAEKVGAVNTIIREADGSLTGDNTDYAGFEAMIAASGIDVKGKKALILGTGGAAKCVFSVLRDMGANPKMVSRTGELNYGNIGRESDAAILVNATPVGMYPRAGAAPVENLASLPHLEFVFDLIYNPAKTKLMLEADARGIPNMNGLLMLVVQAIEASRRFLWNREPAANTAGLFRKLALENENIVLSGMPGSGKSTVGRAIASALGREFIDLDDAIEAAADCSIPEIFARDGEKAFRDLETHITQLAGARRGVVIATGGGTLLREKNREALKQNGRIALLTRPLSDLPVAGRPVSLSKPLTQIWEERKAIYLGNADVTIENTGAPEDAAAAILRAFGQNI</sequence>
<comment type="caution">
    <text evidence="4">Lacks conserved residue(s) required for the propagation of feature annotation.</text>
</comment>
<comment type="catalytic activity">
    <reaction evidence="4">
        <text>shikimate + ATP = 3-phosphoshikimate + ADP + H(+)</text>
        <dbReference type="Rhea" id="RHEA:13121"/>
        <dbReference type="ChEBI" id="CHEBI:15378"/>
        <dbReference type="ChEBI" id="CHEBI:30616"/>
        <dbReference type="ChEBI" id="CHEBI:36208"/>
        <dbReference type="ChEBI" id="CHEBI:145989"/>
        <dbReference type="ChEBI" id="CHEBI:456216"/>
        <dbReference type="EC" id="2.7.1.71"/>
    </reaction>
</comment>
<accession>A0A6I1EJ48</accession>
<dbReference type="Pfam" id="PF08501">
    <property type="entry name" value="Shikimate_dh_N"/>
    <property type="match status" value="1"/>
</dbReference>
<dbReference type="InterPro" id="IPR002701">
    <property type="entry name" value="CM_II_prokaryot"/>
</dbReference>
<dbReference type="InterPro" id="IPR000623">
    <property type="entry name" value="Shikimate_kinase/TSH1"/>
</dbReference>